<evidence type="ECO:0000313" key="1">
    <source>
        <dbReference type="EMBL" id="PEN09241.1"/>
    </source>
</evidence>
<comment type="caution">
    <text evidence="1">The sequence shown here is derived from an EMBL/GenBank/DDBJ whole genome shotgun (WGS) entry which is preliminary data.</text>
</comment>
<reference evidence="1 2" key="1">
    <citation type="submission" date="2017-10" db="EMBL/GenBank/DDBJ databases">
        <title>Draft genome of Longimonas halophila.</title>
        <authorList>
            <person name="Goh K.M."/>
            <person name="Shamsir M.S."/>
            <person name="Lim S.W."/>
        </authorList>
    </citation>
    <scope>NUCLEOTIDE SEQUENCE [LARGE SCALE GENOMIC DNA]</scope>
    <source>
        <strain evidence="1 2">KCTC 42399</strain>
    </source>
</reference>
<evidence type="ECO:0000313" key="2">
    <source>
        <dbReference type="Proteomes" id="UP000221024"/>
    </source>
</evidence>
<dbReference type="Proteomes" id="UP000221024">
    <property type="component" value="Unassembled WGS sequence"/>
</dbReference>
<proteinExistence type="predicted"/>
<protein>
    <submittedName>
        <fullName evidence="1">Uncharacterized protein</fullName>
    </submittedName>
</protein>
<dbReference type="AlphaFoldDB" id="A0A2H3NPP4"/>
<sequence length="83" mass="9448">MTIGPIDQGFEAMSDILGVHFSVFSPTGKNVARIRSKTTLNAKTKSDRHAQKEILQTEITALTYEAPRCQTQHTYNEWDQHRT</sequence>
<keyword evidence="2" id="KW-1185">Reference proteome</keyword>
<dbReference type="RefSeq" id="WP_098060640.1">
    <property type="nucleotide sequence ID" value="NZ_PDEP01000001.1"/>
</dbReference>
<organism evidence="1 2">
    <name type="scientific">Longimonas halophila</name>
    <dbReference type="NCBI Taxonomy" id="1469170"/>
    <lineage>
        <taxon>Bacteria</taxon>
        <taxon>Pseudomonadati</taxon>
        <taxon>Rhodothermota</taxon>
        <taxon>Rhodothermia</taxon>
        <taxon>Rhodothermales</taxon>
        <taxon>Salisaetaceae</taxon>
        <taxon>Longimonas</taxon>
    </lineage>
</organism>
<accession>A0A2H3NPP4</accession>
<gene>
    <name evidence="1" type="ORF">CRI93_00485</name>
</gene>
<dbReference type="EMBL" id="PDEP01000001">
    <property type="protein sequence ID" value="PEN09241.1"/>
    <property type="molecule type" value="Genomic_DNA"/>
</dbReference>
<name>A0A2H3NPP4_9BACT</name>